<reference evidence="2 3" key="1">
    <citation type="submission" date="2018-06" db="EMBL/GenBank/DDBJ databases">
        <authorList>
            <consortium name="Pathogen Informatics"/>
            <person name="Doyle S."/>
        </authorList>
    </citation>
    <scope>NUCLEOTIDE SEQUENCE [LARGE SCALE GENOMIC DNA]</scope>
    <source>
        <strain evidence="2 3">NCTC10717</strain>
    </source>
</reference>
<dbReference type="InterPro" id="IPR011606">
    <property type="entry name" value="Brnchd-chn_aa_trnsp_permease"/>
</dbReference>
<sequence>MPIFRRRMSVPVGVFLYAGSMQFLLVGLLAAGVDLGAVLLVTVAVNLRHIVEELKKYYGPGSPCRTICTVCGSPPCTTFSLLRLYFIVMQISHIYSQT</sequence>
<keyword evidence="1" id="KW-1133">Transmembrane helix</keyword>
<gene>
    <name evidence="2" type="ORF">NCTC10717_01377</name>
</gene>
<evidence type="ECO:0000313" key="2">
    <source>
        <dbReference type="EMBL" id="SUO97103.1"/>
    </source>
</evidence>
<accession>A0A380MYX8</accession>
<keyword evidence="1" id="KW-0472">Membrane</keyword>
<organism evidence="2 3">
    <name type="scientific">Suttonella indologenes</name>
    <dbReference type="NCBI Taxonomy" id="13276"/>
    <lineage>
        <taxon>Bacteria</taxon>
        <taxon>Pseudomonadati</taxon>
        <taxon>Pseudomonadota</taxon>
        <taxon>Gammaproteobacteria</taxon>
        <taxon>Cardiobacteriales</taxon>
        <taxon>Cardiobacteriaceae</taxon>
        <taxon>Suttonella</taxon>
    </lineage>
</organism>
<evidence type="ECO:0000256" key="1">
    <source>
        <dbReference type="SAM" id="Phobius"/>
    </source>
</evidence>
<dbReference type="AlphaFoldDB" id="A0A380MYX8"/>
<dbReference type="RefSeq" id="WP_115218566.1">
    <property type="nucleotide sequence ID" value="NZ_UHIA01000004.1"/>
</dbReference>
<evidence type="ECO:0000313" key="3">
    <source>
        <dbReference type="Proteomes" id="UP000254575"/>
    </source>
</evidence>
<keyword evidence="3" id="KW-1185">Reference proteome</keyword>
<dbReference type="EMBL" id="UHIA01000004">
    <property type="protein sequence ID" value="SUO97103.1"/>
    <property type="molecule type" value="Genomic_DNA"/>
</dbReference>
<name>A0A380MYX8_9GAMM</name>
<feature type="transmembrane region" description="Helical" evidence="1">
    <location>
        <begin position="20"/>
        <end position="47"/>
    </location>
</feature>
<dbReference type="Pfam" id="PF03591">
    <property type="entry name" value="AzlC"/>
    <property type="match status" value="1"/>
</dbReference>
<protein>
    <submittedName>
        <fullName evidence="2">Azaleucine resistance protein AzlC</fullName>
    </submittedName>
</protein>
<dbReference type="Proteomes" id="UP000254575">
    <property type="component" value="Unassembled WGS sequence"/>
</dbReference>
<keyword evidence="1" id="KW-0812">Transmembrane</keyword>
<proteinExistence type="predicted"/>